<keyword evidence="2 3" id="KW-0472">Membrane</keyword>
<evidence type="ECO:0000313" key="5">
    <source>
        <dbReference type="Proteomes" id="UP000035065"/>
    </source>
</evidence>
<dbReference type="PANTHER" id="PTHR37042">
    <property type="entry name" value="OUTER MEMBRANE PROTEIN RV1973"/>
    <property type="match status" value="1"/>
</dbReference>
<dbReference type="OrthoDB" id="4774723at2"/>
<evidence type="ECO:0000256" key="2">
    <source>
        <dbReference type="ARBA" id="ARBA00023136"/>
    </source>
</evidence>
<comment type="caution">
    <text evidence="4">The sequence shown here is derived from an EMBL/GenBank/DDBJ whole genome shotgun (WGS) entry which is preliminary data.</text>
</comment>
<dbReference type="AlphaFoldDB" id="F1YNX0"/>
<evidence type="ECO:0000256" key="3">
    <source>
        <dbReference type="SAM" id="Phobius"/>
    </source>
</evidence>
<name>F1YNX0_9ACTN</name>
<protein>
    <recommendedName>
        <fullName evidence="6">Mce associated membrane protein</fullName>
    </recommendedName>
</protein>
<dbReference type="EMBL" id="AEUD01000020">
    <property type="protein sequence ID" value="EGD53589.1"/>
    <property type="molecule type" value="Genomic_DNA"/>
</dbReference>
<reference evidence="4 5" key="1">
    <citation type="journal article" date="2011" name="J. Bacteriol.">
        <title>Draft Genome Sequence of Gordonia neofelifaecis NRRL B-59395, a Cholesterol-Degrading Actinomycete.</title>
        <authorList>
            <person name="Ge F."/>
            <person name="Li W."/>
            <person name="Chen G."/>
            <person name="Liu Y."/>
            <person name="Zhang G."/>
            <person name="Yong B."/>
            <person name="Wang Q."/>
            <person name="Wang N."/>
            <person name="Huang Z."/>
            <person name="Li W."/>
            <person name="Wang J."/>
            <person name="Wu C."/>
            <person name="Xie Q."/>
            <person name="Liu G."/>
        </authorList>
    </citation>
    <scope>NUCLEOTIDE SEQUENCE [LARGE SCALE GENOMIC DNA]</scope>
    <source>
        <strain evidence="4 5">NRRL B-59395</strain>
    </source>
</reference>
<keyword evidence="3" id="KW-0812">Transmembrane</keyword>
<accession>F1YNX0</accession>
<dbReference type="eggNOG" id="ENOG5033UFP">
    <property type="taxonomic scope" value="Bacteria"/>
</dbReference>
<gene>
    <name evidence="4" type="ORF">SCNU_18097</name>
</gene>
<organism evidence="4 5">
    <name type="scientific">Gordonia neofelifaecis NRRL B-59395</name>
    <dbReference type="NCBI Taxonomy" id="644548"/>
    <lineage>
        <taxon>Bacteria</taxon>
        <taxon>Bacillati</taxon>
        <taxon>Actinomycetota</taxon>
        <taxon>Actinomycetes</taxon>
        <taxon>Mycobacteriales</taxon>
        <taxon>Gordoniaceae</taxon>
        <taxon>Gordonia</taxon>
    </lineage>
</organism>
<dbReference type="Proteomes" id="UP000035065">
    <property type="component" value="Unassembled WGS sequence"/>
</dbReference>
<feature type="transmembrane region" description="Helical" evidence="3">
    <location>
        <begin position="47"/>
        <end position="67"/>
    </location>
</feature>
<comment type="subcellular location">
    <subcellularLocation>
        <location evidence="1">Membrane</location>
    </subcellularLocation>
</comment>
<dbReference type="PANTHER" id="PTHR37042:SF4">
    <property type="entry name" value="OUTER MEMBRANE PROTEIN RV1973"/>
    <property type="match status" value="1"/>
</dbReference>
<sequence length="197" mass="20762">MGLTRSDERLRQWRRARGELRSARDDLSAAEASAGLRATMSRRTRTILAAIATAAVVVAGVAIWYAASAPTQYSDEDYLKAATASVELLLDVDSNDPNRAKQILAGSTGSFHDAFAQSADAYSAYVKESGAHGQGAVDAAAVQYSSTDGAEVMVAASMQVTNKDSQAGTEPLQTLRLVVSVVPEDGRLKVDGLVMVP</sequence>
<proteinExistence type="predicted"/>
<dbReference type="STRING" id="644548.SCNU_18097"/>
<evidence type="ECO:0000313" key="4">
    <source>
        <dbReference type="EMBL" id="EGD53589.1"/>
    </source>
</evidence>
<dbReference type="GO" id="GO:0016020">
    <property type="term" value="C:membrane"/>
    <property type="evidence" value="ECO:0007669"/>
    <property type="project" value="UniProtKB-SubCell"/>
</dbReference>
<evidence type="ECO:0000256" key="1">
    <source>
        <dbReference type="ARBA" id="ARBA00004370"/>
    </source>
</evidence>
<keyword evidence="3" id="KW-1133">Transmembrane helix</keyword>
<evidence type="ECO:0008006" key="6">
    <source>
        <dbReference type="Google" id="ProtNLM"/>
    </source>
</evidence>
<dbReference type="RefSeq" id="WP_009680812.1">
    <property type="nucleotide sequence ID" value="NZ_AEUD01000020.1"/>
</dbReference>
<keyword evidence="5" id="KW-1185">Reference proteome</keyword>